<protein>
    <submittedName>
        <fullName evidence="2">Tetratricopeptide repeat-containing protein</fullName>
    </submittedName>
</protein>
<keyword evidence="1" id="KW-0472">Membrane</keyword>
<evidence type="ECO:0000256" key="1">
    <source>
        <dbReference type="SAM" id="Phobius"/>
    </source>
</evidence>
<feature type="transmembrane region" description="Helical" evidence="1">
    <location>
        <begin position="65"/>
        <end position="90"/>
    </location>
</feature>
<proteinExistence type="predicted"/>
<sequence>MSSLKLLIYALLSEQSALLSIFGTQPVWQRVLFFGAAHLLASVLFSLLLTASFPKRFISSRKGLLGLFFSFNFFVPVFGALGTLLLLLYFKWFLKEAERTEFSNVPLPPFLAESADLGSGMGEGGAWSRLRTLDLPRELRLKALLSVGTSSGHNSSRLLQHATGDSDDEIRLLAFNLHERQEQKIQQTISAELHELKTAETPELKASVCRNLAFSYWEMVYSALAQDDLRDFFVEQAAKYAEQALQLDAKNPALLVLVARIYLQKRDYKLASETIQKALSEGADPLKVLPYQAELAFYERDFKTVRRLLKQDATIRFRPGIGPVAQFWGTC</sequence>
<dbReference type="InterPro" id="IPR011990">
    <property type="entry name" value="TPR-like_helical_dom_sf"/>
</dbReference>
<evidence type="ECO:0000313" key="3">
    <source>
        <dbReference type="Proteomes" id="UP000190102"/>
    </source>
</evidence>
<feature type="transmembrane region" description="Helical" evidence="1">
    <location>
        <begin position="31"/>
        <end position="53"/>
    </location>
</feature>
<reference evidence="3" key="1">
    <citation type="submission" date="2017-02" db="EMBL/GenBank/DDBJ databases">
        <authorList>
            <person name="Varghese N."/>
            <person name="Submissions S."/>
        </authorList>
    </citation>
    <scope>NUCLEOTIDE SEQUENCE [LARGE SCALE GENOMIC DNA]</scope>
    <source>
        <strain evidence="3">ATCC BAA-34</strain>
    </source>
</reference>
<dbReference type="Gene3D" id="1.25.40.10">
    <property type="entry name" value="Tetratricopeptide repeat domain"/>
    <property type="match status" value="1"/>
</dbReference>
<accession>A0A1T4M0J3</accession>
<keyword evidence="1" id="KW-0812">Transmembrane</keyword>
<keyword evidence="3" id="KW-1185">Reference proteome</keyword>
<gene>
    <name evidence="2" type="ORF">SAMN02745119_01085</name>
</gene>
<dbReference type="Proteomes" id="UP000190102">
    <property type="component" value="Unassembled WGS sequence"/>
</dbReference>
<dbReference type="OrthoDB" id="5393896at2"/>
<dbReference type="Pfam" id="PF14559">
    <property type="entry name" value="TPR_19"/>
    <property type="match status" value="1"/>
</dbReference>
<organism evidence="2 3">
    <name type="scientific">Trichlorobacter thiogenes</name>
    <dbReference type="NCBI Taxonomy" id="115783"/>
    <lineage>
        <taxon>Bacteria</taxon>
        <taxon>Pseudomonadati</taxon>
        <taxon>Thermodesulfobacteriota</taxon>
        <taxon>Desulfuromonadia</taxon>
        <taxon>Geobacterales</taxon>
        <taxon>Geobacteraceae</taxon>
        <taxon>Trichlorobacter</taxon>
    </lineage>
</organism>
<keyword evidence="1" id="KW-1133">Transmembrane helix</keyword>
<dbReference type="SUPFAM" id="SSF48452">
    <property type="entry name" value="TPR-like"/>
    <property type="match status" value="1"/>
</dbReference>
<dbReference type="AlphaFoldDB" id="A0A1T4M0J3"/>
<dbReference type="RefSeq" id="WP_078789355.1">
    <property type="nucleotide sequence ID" value="NZ_FUWR01000004.1"/>
</dbReference>
<dbReference type="STRING" id="115783.SAMN02745119_01085"/>
<name>A0A1T4M0J3_9BACT</name>
<dbReference type="EMBL" id="FUWR01000004">
    <property type="protein sequence ID" value="SJZ60278.1"/>
    <property type="molecule type" value="Genomic_DNA"/>
</dbReference>
<evidence type="ECO:0000313" key="2">
    <source>
        <dbReference type="EMBL" id="SJZ60278.1"/>
    </source>
</evidence>